<accession>A0ACB9Q1D5</accession>
<dbReference type="EMBL" id="CM039427">
    <property type="protein sequence ID" value="KAI4354822.1"/>
    <property type="molecule type" value="Genomic_DNA"/>
</dbReference>
<sequence length="102" mass="11829">MKYMFLYYTILLLFLPGKVHQKFTRLIVLSFLSIGNIPGTVVAVAPHKVLTILHFISWVRKDKLSGNIFPEKLVKSISSIYPMQISWRDIQAEVYSRTVLLF</sequence>
<proteinExistence type="predicted"/>
<evidence type="ECO:0000313" key="2">
    <source>
        <dbReference type="Proteomes" id="UP000828941"/>
    </source>
</evidence>
<dbReference type="Proteomes" id="UP000828941">
    <property type="component" value="Chromosome 2"/>
</dbReference>
<reference evidence="1 2" key="1">
    <citation type="journal article" date="2022" name="DNA Res.">
        <title>Chromosomal-level genome assembly of the orchid tree Bauhinia variegata (Leguminosae; Cercidoideae) supports the allotetraploid origin hypothesis of Bauhinia.</title>
        <authorList>
            <person name="Zhong Y."/>
            <person name="Chen Y."/>
            <person name="Zheng D."/>
            <person name="Pang J."/>
            <person name="Liu Y."/>
            <person name="Luo S."/>
            <person name="Meng S."/>
            <person name="Qian L."/>
            <person name="Wei D."/>
            <person name="Dai S."/>
            <person name="Zhou R."/>
        </authorList>
    </citation>
    <scope>NUCLEOTIDE SEQUENCE [LARGE SCALE GENOMIC DNA]</scope>
    <source>
        <strain evidence="1">BV-YZ2020</strain>
    </source>
</reference>
<gene>
    <name evidence="1" type="ORF">L6164_003655</name>
</gene>
<name>A0ACB9Q1D5_BAUVA</name>
<keyword evidence="2" id="KW-1185">Reference proteome</keyword>
<organism evidence="1 2">
    <name type="scientific">Bauhinia variegata</name>
    <name type="common">Purple orchid tree</name>
    <name type="synonym">Phanera variegata</name>
    <dbReference type="NCBI Taxonomy" id="167791"/>
    <lineage>
        <taxon>Eukaryota</taxon>
        <taxon>Viridiplantae</taxon>
        <taxon>Streptophyta</taxon>
        <taxon>Embryophyta</taxon>
        <taxon>Tracheophyta</taxon>
        <taxon>Spermatophyta</taxon>
        <taxon>Magnoliopsida</taxon>
        <taxon>eudicotyledons</taxon>
        <taxon>Gunneridae</taxon>
        <taxon>Pentapetalae</taxon>
        <taxon>rosids</taxon>
        <taxon>fabids</taxon>
        <taxon>Fabales</taxon>
        <taxon>Fabaceae</taxon>
        <taxon>Cercidoideae</taxon>
        <taxon>Cercideae</taxon>
        <taxon>Bauhiniinae</taxon>
        <taxon>Bauhinia</taxon>
    </lineage>
</organism>
<protein>
    <submittedName>
        <fullName evidence="1">Uncharacterized protein</fullName>
    </submittedName>
</protein>
<evidence type="ECO:0000313" key="1">
    <source>
        <dbReference type="EMBL" id="KAI4354822.1"/>
    </source>
</evidence>
<comment type="caution">
    <text evidence="1">The sequence shown here is derived from an EMBL/GenBank/DDBJ whole genome shotgun (WGS) entry which is preliminary data.</text>
</comment>